<dbReference type="FunFam" id="2.60.40.60:FF:000001">
    <property type="entry name" value="Protocadherin alpha 2"/>
    <property type="match status" value="1"/>
</dbReference>
<dbReference type="GO" id="GO:0005886">
    <property type="term" value="C:plasma membrane"/>
    <property type="evidence" value="ECO:0007669"/>
    <property type="project" value="UniProtKB-SubCell"/>
</dbReference>
<comment type="subcellular location">
    <subcellularLocation>
        <location evidence="2">Cell membrane</location>
        <topology evidence="2">Single-pass type I membrane protein</topology>
    </subcellularLocation>
</comment>
<keyword evidence="4 14" id="KW-0812">Transmembrane</keyword>
<evidence type="ECO:0000256" key="7">
    <source>
        <dbReference type="ARBA" id="ARBA00022837"/>
    </source>
</evidence>
<comment type="function">
    <text evidence="1">Potential calcium-dependent cell-adhesion protein. May be involved in the establishment and maintenance of specific neuronal connections in the brain.</text>
</comment>
<keyword evidence="5" id="KW-0732">Signal</keyword>
<dbReference type="SUPFAM" id="SSF49313">
    <property type="entry name" value="Cadherin-like"/>
    <property type="match status" value="14"/>
</dbReference>
<dbReference type="FunFam" id="2.60.40.60:FF:000006">
    <property type="entry name" value="Protocadherin alpha 2"/>
    <property type="match status" value="2"/>
</dbReference>
<evidence type="ECO:0000256" key="3">
    <source>
        <dbReference type="ARBA" id="ARBA00022475"/>
    </source>
</evidence>
<keyword evidence="6" id="KW-0677">Repeat</keyword>
<keyword evidence="9 14" id="KW-1133">Transmembrane helix</keyword>
<dbReference type="Gene3D" id="2.60.40.60">
    <property type="entry name" value="Cadherins"/>
    <property type="match status" value="14"/>
</dbReference>
<protein>
    <recommendedName>
        <fullName evidence="12">Protocadherin gamma-C3</fullName>
    </recommendedName>
</protein>
<name>A0A218UNP3_9PASE</name>
<dbReference type="InterPro" id="IPR015919">
    <property type="entry name" value="Cadherin-like_sf"/>
</dbReference>
<comment type="caution">
    <text evidence="16">The sequence shown here is derived from an EMBL/GenBank/DDBJ whole genome shotgun (WGS) entry which is preliminary data.</text>
</comment>
<evidence type="ECO:0000256" key="14">
    <source>
        <dbReference type="SAM" id="Phobius"/>
    </source>
</evidence>
<dbReference type="FunFam" id="2.60.40.60:FF:000185">
    <property type="entry name" value="Protocadherin 2 alpha c"/>
    <property type="match status" value="1"/>
</dbReference>
<evidence type="ECO:0000313" key="16">
    <source>
        <dbReference type="EMBL" id="OWK55228.1"/>
    </source>
</evidence>
<evidence type="ECO:0000256" key="2">
    <source>
        <dbReference type="ARBA" id="ARBA00004251"/>
    </source>
</evidence>
<evidence type="ECO:0000259" key="15">
    <source>
        <dbReference type="PROSITE" id="PS50268"/>
    </source>
</evidence>
<feature type="non-terminal residue" evidence="16">
    <location>
        <position position="1666"/>
    </location>
</feature>
<dbReference type="PROSITE" id="PS00232">
    <property type="entry name" value="CADHERIN_1"/>
    <property type="match status" value="8"/>
</dbReference>
<sequence>MLGATEDGGRLLWRVMTYGRRNGGRKRQVILFILYVCVCQSGAETLRYSLPEEMERDSFVANIAKDLGVPLSQLAARKARVVSEGNEQLFRLNQNTGVLTAKESLDREEICPQSDTCTLIFKIFFENPLQLIRGEVEVRDINDNSPVFPEKEMVLKILETASPGSRFPLESAQDKDVGINGLQNYSLGPNPHFSLAIGTAKDGVKYLELVLQRQLDREEQTELKLLLTATDGGSPPRSGTAQVRIVVLDANDNIPVFERETYEVRLAENSPLEQLVVRVAAADPDEGSNGEVRYAFTQTSERSRQLFQLNPTTGEIRVAGNLDFEETKSHKMVVKATDGAELSGHCKVQVEVLDVNDNAPEIALTSLSASIPEDAPPRTVVALFSVRDRDSGDNGRTECSIDGDLPFSLTPTFDNYYELRTNAALDRERTAEYNITITATDWGRKRLSSQETIFVQISDVNDNPPEFTQQVYTMSVTENNSPMIRIGSMKATDADAGINARVNYALVRQEGREQPEVSVNAENGDVYILRPLDYEKVRAFEVTVRAADGGSPPLSAQAVLHIAVRDENDNAPVLLHPAPDSSAAGELVPRWAPAGYLVAKVVAVDADAGQNAWLSYELAKATEPALFRVGLHSGEVRTARAVTERDAPRQRLIVLVRDRGHPSRSATATLAVTLVDGFSEAHLRVSEEAPAAEPDGPLTLYLIASLVCVSALFLATAAAAVVVKVRRARRSETENLPTFPTTATESSAGSLPRSYVYDVCFAAGTVNSEFRFLRPLFPCFPAGLPPGPAEQRSSVCSQDAANFGGEGDWTAQERRSDLWKGMKPRKSKEPLMGRAAALILVLCVSGITAETARYSVPEEAGRGSFVANIAKDLGLTSEELLARQARVVPEGEKQYLQLNQHTGDLVVREQMDREEMCGQSEPCLVRFEVLLESPLQSFRAEVRLTDINDHAPAFLNKEIVLKIPESAMPGTRVLLESAHDPDVGNNSLQHYSISSNEYFHVYTQRRSDGGRYAELVLDRALDREQQAEVAFIITAVDGGNPPRSGTALIRVIVLDTNDNIPVFTQTLYKVSVMENSSQDTIVMVVSASDLDAGTNGEIVYSIFQNSEENLQTFKINPETGQIRLKKTLDYEEKKTYEIDVQATDGGGLSTHCKVEVQVKDVNDNAPEVIITSLTSTLSEAAPPNTVVALFNVRDPDSGDNGRTTCELTGEQPFRITLLAADAYALVTSETLDREQVEEYNVTVRARDEGSPTLSASKTLFVRLLDVNDNAPTFTQAIYTMVISENEPAGRSLGHLSATDPDAGENAHDGRQHFRLERASGRLVVAGRLDREELCGQAATCMLPFELLLSNPLQFFRVEVTLDDINDHSPVFPEERVTYKIVERSDPGSRFPLVGARDPDIGSNTVQEYSISPENEYFRLSYGSRTNDDKYLEIVLENPLDREEHAEMGFSVIAVDGGSPPRSGSIEISIIILDVNDNAPIFMQERYIGRVMENMPAGSVVLTVLATDQDAGVNGDIFYELSQSVVQADSAFVIDPITGEIKLTKPLDFEAAQYHDLIVRATDGGGLSAICKVLVEVVDVNDNAPELVLSSFSSPLPEDTVPGTVVALFSVRDRDSGANGKISCALEDQLSFSLRPAYKNYYELVTVSALDREETPQYILSVTAADA</sequence>
<feature type="domain" description="Cadherin" evidence="15">
    <location>
        <begin position="258"/>
        <end position="362"/>
    </location>
</feature>
<feature type="domain" description="Cadherin" evidence="15">
    <location>
        <begin position="848"/>
        <end position="954"/>
    </location>
</feature>
<dbReference type="FunFam" id="2.60.40.60:FF:000129">
    <property type="entry name" value="protocadherin alpha-C2 isoform X1"/>
    <property type="match status" value="1"/>
</dbReference>
<evidence type="ECO:0000256" key="4">
    <source>
        <dbReference type="ARBA" id="ARBA00022692"/>
    </source>
</evidence>
<keyword evidence="17" id="KW-1185">Reference proteome</keyword>
<evidence type="ECO:0000256" key="8">
    <source>
        <dbReference type="ARBA" id="ARBA00022889"/>
    </source>
</evidence>
<evidence type="ECO:0000256" key="6">
    <source>
        <dbReference type="ARBA" id="ARBA00022737"/>
    </source>
</evidence>
<feature type="domain" description="Cadherin" evidence="15">
    <location>
        <begin position="955"/>
        <end position="1063"/>
    </location>
</feature>
<feature type="domain" description="Cadherin" evidence="15">
    <location>
        <begin position="588"/>
        <end position="692"/>
    </location>
</feature>
<reference evidence="16 17" key="1">
    <citation type="submission" date="2017-05" db="EMBL/GenBank/DDBJ databases">
        <title>Genome of assembly of the Bengalese finch, Lonchura striata domestica.</title>
        <authorList>
            <person name="Colquitt B.M."/>
            <person name="Brainard M.S."/>
        </authorList>
    </citation>
    <scope>NUCLEOTIDE SEQUENCE [LARGE SCALE GENOMIC DNA]</scope>
    <source>
        <strain evidence="16">White83orange57</strain>
    </source>
</reference>
<keyword evidence="8" id="KW-0130">Cell adhesion</keyword>
<dbReference type="InterPro" id="IPR050174">
    <property type="entry name" value="Protocadherin/Cadherin-CA"/>
</dbReference>
<keyword evidence="3" id="KW-1003">Cell membrane</keyword>
<dbReference type="GO" id="GO:0007156">
    <property type="term" value="P:homophilic cell adhesion via plasma membrane adhesion molecules"/>
    <property type="evidence" value="ECO:0007669"/>
    <property type="project" value="InterPro"/>
</dbReference>
<dbReference type="FunFam" id="2.60.40.60:FF:000002">
    <property type="entry name" value="Protocadherin alpha 2"/>
    <property type="match status" value="3"/>
</dbReference>
<dbReference type="PROSITE" id="PS50268">
    <property type="entry name" value="CADHERIN_2"/>
    <property type="match status" value="14"/>
</dbReference>
<dbReference type="InterPro" id="IPR002126">
    <property type="entry name" value="Cadherin-like_dom"/>
</dbReference>
<dbReference type="PANTHER" id="PTHR24028">
    <property type="entry name" value="CADHERIN-87A"/>
    <property type="match status" value="1"/>
</dbReference>
<dbReference type="FunFam" id="2.60.40.60:FF:000018">
    <property type="entry name" value="Protocadherin gamma c3"/>
    <property type="match status" value="2"/>
</dbReference>
<dbReference type="Pfam" id="PF00028">
    <property type="entry name" value="Cadherin"/>
    <property type="match status" value="11"/>
</dbReference>
<dbReference type="EMBL" id="MUZQ01000211">
    <property type="protein sequence ID" value="OWK55228.1"/>
    <property type="molecule type" value="Genomic_DNA"/>
</dbReference>
<dbReference type="Pfam" id="PF08266">
    <property type="entry name" value="Cadherin_2"/>
    <property type="match status" value="3"/>
</dbReference>
<dbReference type="Proteomes" id="UP000197619">
    <property type="component" value="Unassembled WGS sequence"/>
</dbReference>
<feature type="domain" description="Cadherin" evidence="15">
    <location>
        <begin position="1372"/>
        <end position="1481"/>
    </location>
</feature>
<feature type="domain" description="Cadherin" evidence="15">
    <location>
        <begin position="1169"/>
        <end position="1273"/>
    </location>
</feature>
<dbReference type="FunFam" id="2.60.40.60:FF:000004">
    <property type="entry name" value="Protocadherin 1 gamma 2"/>
    <property type="match status" value="1"/>
</dbReference>
<dbReference type="FunFam" id="2.60.40.60:FF:000007">
    <property type="entry name" value="Protocadherin alpha 2"/>
    <property type="match status" value="1"/>
</dbReference>
<dbReference type="GO" id="GO:0005509">
    <property type="term" value="F:calcium ion binding"/>
    <property type="evidence" value="ECO:0007669"/>
    <property type="project" value="UniProtKB-UniRule"/>
</dbReference>
<evidence type="ECO:0000256" key="12">
    <source>
        <dbReference type="ARBA" id="ARBA00074462"/>
    </source>
</evidence>
<proteinExistence type="predicted"/>
<evidence type="ECO:0000256" key="13">
    <source>
        <dbReference type="PROSITE-ProRule" id="PRU00043"/>
    </source>
</evidence>
<keyword evidence="10 14" id="KW-0472">Membrane</keyword>
<dbReference type="InterPro" id="IPR020894">
    <property type="entry name" value="Cadherin_CS"/>
</dbReference>
<feature type="domain" description="Cadherin" evidence="15">
    <location>
        <begin position="86"/>
        <end position="148"/>
    </location>
</feature>
<dbReference type="CDD" id="cd11304">
    <property type="entry name" value="Cadherin_repeat"/>
    <property type="match status" value="12"/>
</dbReference>
<keyword evidence="11" id="KW-0325">Glycoprotein</keyword>
<evidence type="ECO:0000313" key="17">
    <source>
        <dbReference type="Proteomes" id="UP000197619"/>
    </source>
</evidence>
<feature type="domain" description="Cadherin" evidence="15">
    <location>
        <begin position="1482"/>
        <end position="1586"/>
    </location>
</feature>
<evidence type="ECO:0000256" key="9">
    <source>
        <dbReference type="ARBA" id="ARBA00022989"/>
    </source>
</evidence>
<feature type="domain" description="Cadherin" evidence="15">
    <location>
        <begin position="1064"/>
        <end position="1168"/>
    </location>
</feature>
<dbReference type="InterPro" id="IPR013164">
    <property type="entry name" value="Cadherin_N"/>
</dbReference>
<feature type="domain" description="Cadherin" evidence="15">
    <location>
        <begin position="1587"/>
        <end position="1665"/>
    </location>
</feature>
<accession>A0A218UNP3</accession>
<gene>
    <name evidence="16" type="primary">PCDHB16</name>
    <name evidence="16" type="ORF">RLOC_00004997</name>
</gene>
<feature type="domain" description="Cadherin" evidence="15">
    <location>
        <begin position="149"/>
        <end position="257"/>
    </location>
</feature>
<feature type="domain" description="Cadherin" evidence="15">
    <location>
        <begin position="363"/>
        <end position="467"/>
    </location>
</feature>
<dbReference type="SMART" id="SM00112">
    <property type="entry name" value="CA"/>
    <property type="match status" value="14"/>
</dbReference>
<keyword evidence="7 13" id="KW-0106">Calcium</keyword>
<feature type="transmembrane region" description="Helical" evidence="14">
    <location>
        <begin position="831"/>
        <end position="849"/>
    </location>
</feature>
<dbReference type="PANTHER" id="PTHR24028:SF329">
    <property type="entry name" value="CADHERIN DOMAIN-CONTAINING PROTEIN"/>
    <property type="match status" value="1"/>
</dbReference>
<feature type="transmembrane region" description="Helical" evidence="14">
    <location>
        <begin position="700"/>
        <end position="723"/>
    </location>
</feature>
<dbReference type="InterPro" id="IPR032455">
    <property type="entry name" value="Cadherin_C"/>
</dbReference>
<evidence type="ECO:0000256" key="1">
    <source>
        <dbReference type="ARBA" id="ARBA00003436"/>
    </source>
</evidence>
<evidence type="ECO:0000256" key="5">
    <source>
        <dbReference type="ARBA" id="ARBA00022729"/>
    </source>
</evidence>
<dbReference type="PRINTS" id="PR00205">
    <property type="entry name" value="CADHERIN"/>
</dbReference>
<evidence type="ECO:0000256" key="10">
    <source>
        <dbReference type="ARBA" id="ARBA00023136"/>
    </source>
</evidence>
<evidence type="ECO:0000256" key="11">
    <source>
        <dbReference type="ARBA" id="ARBA00023180"/>
    </source>
</evidence>
<organism evidence="16 17">
    <name type="scientific">Lonchura striata</name>
    <name type="common">white-rumped munia</name>
    <dbReference type="NCBI Taxonomy" id="40157"/>
    <lineage>
        <taxon>Eukaryota</taxon>
        <taxon>Metazoa</taxon>
        <taxon>Chordata</taxon>
        <taxon>Craniata</taxon>
        <taxon>Vertebrata</taxon>
        <taxon>Euteleostomi</taxon>
        <taxon>Archelosauria</taxon>
        <taxon>Archosauria</taxon>
        <taxon>Dinosauria</taxon>
        <taxon>Saurischia</taxon>
        <taxon>Theropoda</taxon>
        <taxon>Coelurosauria</taxon>
        <taxon>Aves</taxon>
        <taxon>Neognathae</taxon>
        <taxon>Neoaves</taxon>
        <taxon>Telluraves</taxon>
        <taxon>Australaves</taxon>
        <taxon>Passeriformes</taxon>
        <taxon>Passeroidea</taxon>
        <taxon>Estrildidae</taxon>
        <taxon>Estrildinae</taxon>
        <taxon>Lonchura</taxon>
    </lineage>
</organism>
<dbReference type="Pfam" id="PF16492">
    <property type="entry name" value="Cadherin_C_2"/>
    <property type="match status" value="1"/>
</dbReference>
<feature type="domain" description="Cadherin" evidence="15">
    <location>
        <begin position="1274"/>
        <end position="1371"/>
    </location>
</feature>
<feature type="domain" description="Cadherin" evidence="15">
    <location>
        <begin position="468"/>
        <end position="574"/>
    </location>
</feature>